<keyword evidence="1" id="KW-0472">Membrane</keyword>
<keyword evidence="1" id="KW-1133">Transmembrane helix</keyword>
<evidence type="ECO:0000313" key="3">
    <source>
        <dbReference type="Proteomes" id="UP000663864"/>
    </source>
</evidence>
<evidence type="ECO:0000313" key="2">
    <source>
        <dbReference type="EMBL" id="CAF1110623.1"/>
    </source>
</evidence>
<accession>A0A814PTK1</accession>
<organism evidence="2 3">
    <name type="scientific">Rotaria sordida</name>
    <dbReference type="NCBI Taxonomy" id="392033"/>
    <lineage>
        <taxon>Eukaryota</taxon>
        <taxon>Metazoa</taxon>
        <taxon>Spiralia</taxon>
        <taxon>Gnathifera</taxon>
        <taxon>Rotifera</taxon>
        <taxon>Eurotatoria</taxon>
        <taxon>Bdelloidea</taxon>
        <taxon>Philodinida</taxon>
        <taxon>Philodinidae</taxon>
        <taxon>Rotaria</taxon>
    </lineage>
</organism>
<keyword evidence="1" id="KW-0812">Transmembrane</keyword>
<proteinExistence type="predicted"/>
<gene>
    <name evidence="2" type="ORF">ZHD862_LOCUS18093</name>
</gene>
<reference evidence="2" key="1">
    <citation type="submission" date="2021-02" db="EMBL/GenBank/DDBJ databases">
        <authorList>
            <person name="Nowell W R."/>
        </authorList>
    </citation>
    <scope>NUCLEOTIDE SEQUENCE</scope>
</reference>
<protein>
    <submittedName>
        <fullName evidence="2">Uncharacterized protein</fullName>
    </submittedName>
</protein>
<dbReference type="EMBL" id="CAJNOT010000924">
    <property type="protein sequence ID" value="CAF1110623.1"/>
    <property type="molecule type" value="Genomic_DNA"/>
</dbReference>
<comment type="caution">
    <text evidence="2">The sequence shown here is derived from an EMBL/GenBank/DDBJ whole genome shotgun (WGS) entry which is preliminary data.</text>
</comment>
<dbReference type="Proteomes" id="UP000663864">
    <property type="component" value="Unassembled WGS sequence"/>
</dbReference>
<sequence>MDILSSYGKLYYIQYSIVLRQFDFFIFIGLKTNLMSSTQLFILLILLNIVCGIYNPSNFKKKFNQSPASYISENNNRYVWFTRSIDSKIKDEANEKEEICKKNSNQFFSRKKFNVFPT</sequence>
<name>A0A814PTK1_9BILA</name>
<evidence type="ECO:0000256" key="1">
    <source>
        <dbReference type="SAM" id="Phobius"/>
    </source>
</evidence>
<feature type="transmembrane region" description="Helical" evidence="1">
    <location>
        <begin position="36"/>
        <end position="54"/>
    </location>
</feature>
<dbReference type="AlphaFoldDB" id="A0A814PTK1"/>